<dbReference type="AlphaFoldDB" id="A0A433UZD6"/>
<dbReference type="OrthoDB" id="2376237at2"/>
<accession>A0A433UZD6</accession>
<dbReference type="InterPro" id="IPR021708">
    <property type="entry name" value="DUF3291"/>
</dbReference>
<name>A0A433UZD6_9CYAN</name>
<proteinExistence type="predicted"/>
<dbReference type="EMBL" id="RSCL01000027">
    <property type="protein sequence ID" value="RUS99181.1"/>
    <property type="molecule type" value="Genomic_DNA"/>
</dbReference>
<dbReference type="InterPro" id="IPR011008">
    <property type="entry name" value="Dimeric_a/b-barrel"/>
</dbReference>
<reference evidence="2" key="1">
    <citation type="submission" date="2018-12" db="EMBL/GenBank/DDBJ databases">
        <authorList>
            <person name="Will S."/>
            <person name="Neumann-Schaal M."/>
            <person name="Henke P."/>
        </authorList>
    </citation>
    <scope>NUCLEOTIDE SEQUENCE</scope>
    <source>
        <strain evidence="2">PCC 7102</strain>
    </source>
</reference>
<evidence type="ECO:0000313" key="3">
    <source>
        <dbReference type="Proteomes" id="UP000271624"/>
    </source>
</evidence>
<feature type="domain" description="DUF3291" evidence="1">
    <location>
        <begin position="11"/>
        <end position="149"/>
    </location>
</feature>
<reference evidence="2" key="2">
    <citation type="journal article" date="2019" name="Genome Biol. Evol.">
        <title>Day and night: Metabolic profiles and evolutionary relationships of six axenic non-marine cyanobacteria.</title>
        <authorList>
            <person name="Will S.E."/>
            <person name="Henke P."/>
            <person name="Boedeker C."/>
            <person name="Huang S."/>
            <person name="Brinkmann H."/>
            <person name="Rohde M."/>
            <person name="Jarek M."/>
            <person name="Friedl T."/>
            <person name="Seufert S."/>
            <person name="Schumacher M."/>
            <person name="Overmann J."/>
            <person name="Neumann-Schaal M."/>
            <person name="Petersen J."/>
        </authorList>
    </citation>
    <scope>NUCLEOTIDE SEQUENCE [LARGE SCALE GENOMIC DNA]</scope>
    <source>
        <strain evidence="2">PCC 7102</strain>
    </source>
</reference>
<dbReference type="Proteomes" id="UP000271624">
    <property type="component" value="Unassembled WGS sequence"/>
</dbReference>
<comment type="caution">
    <text evidence="2">The sequence shown here is derived from an EMBL/GenBank/DDBJ whole genome shotgun (WGS) entry which is preliminary data.</text>
</comment>
<organism evidence="2 3">
    <name type="scientific">Dulcicalothrix desertica PCC 7102</name>
    <dbReference type="NCBI Taxonomy" id="232991"/>
    <lineage>
        <taxon>Bacteria</taxon>
        <taxon>Bacillati</taxon>
        <taxon>Cyanobacteriota</taxon>
        <taxon>Cyanophyceae</taxon>
        <taxon>Nostocales</taxon>
        <taxon>Calotrichaceae</taxon>
        <taxon>Dulcicalothrix</taxon>
    </lineage>
</organism>
<evidence type="ECO:0000259" key="1">
    <source>
        <dbReference type="Pfam" id="PF11695"/>
    </source>
</evidence>
<sequence length="167" mass="19176">MQPVNVGQYHLAQVNTAKMRYSLDAPEMADFVAQINSVNAVADDDPGFVWRLRGEGAEDATNIRVFDDESILITLTVWKSLEALSNYVYHGAHSDIMRSRRRWFEKVEQPILAMWWICAGYTPTVNEAKKRLEHLQQYGSTPYAFSFRKPFSPLDALEYEQLNLALT</sequence>
<dbReference type="SUPFAM" id="SSF54909">
    <property type="entry name" value="Dimeric alpha+beta barrel"/>
    <property type="match status" value="1"/>
</dbReference>
<keyword evidence="3" id="KW-1185">Reference proteome</keyword>
<evidence type="ECO:0000313" key="2">
    <source>
        <dbReference type="EMBL" id="RUS99181.1"/>
    </source>
</evidence>
<dbReference type="Pfam" id="PF11695">
    <property type="entry name" value="DUF3291"/>
    <property type="match status" value="1"/>
</dbReference>
<protein>
    <recommendedName>
        <fullName evidence="1">DUF3291 domain-containing protein</fullName>
    </recommendedName>
</protein>
<gene>
    <name evidence="2" type="ORF">DSM106972_078830</name>
</gene>